<evidence type="ECO:0000313" key="2">
    <source>
        <dbReference type="EMBL" id="OGG53984.1"/>
    </source>
</evidence>
<evidence type="ECO:0000256" key="1">
    <source>
        <dbReference type="SAM" id="MobiDB-lite"/>
    </source>
</evidence>
<evidence type="ECO:0000313" key="3">
    <source>
        <dbReference type="Proteomes" id="UP000178606"/>
    </source>
</evidence>
<gene>
    <name evidence="2" type="ORF">A3F84_04805</name>
</gene>
<sequence>MILFVIAMLLVAAVVLGKYLIISEIRRLEGVIRGKQQKLLDTSGRVKVAQQKLMVAQKTEGLAAHKVATLKYRLTHLEEQMVQVELIEIKAELERQQEVAFVLDKVIRKALGQAGVEDEDHVRKVMGVITSLIDLEKHGNSDELIAAIREKLIQLKETPAQEAPPSQTPSPGPQAQPSVPQEAAPLTLI</sequence>
<comment type="caution">
    <text evidence="2">The sequence shown here is derived from an EMBL/GenBank/DDBJ whole genome shotgun (WGS) entry which is preliminary data.</text>
</comment>
<protein>
    <submittedName>
        <fullName evidence="2">Uncharacterized protein</fullName>
    </submittedName>
</protein>
<feature type="region of interest" description="Disordered" evidence="1">
    <location>
        <begin position="156"/>
        <end position="189"/>
    </location>
</feature>
<reference evidence="2 3" key="1">
    <citation type="journal article" date="2016" name="Nat. Commun.">
        <title>Thousands of microbial genomes shed light on interconnected biogeochemical processes in an aquifer system.</title>
        <authorList>
            <person name="Anantharaman K."/>
            <person name="Brown C.T."/>
            <person name="Hug L.A."/>
            <person name="Sharon I."/>
            <person name="Castelle C.J."/>
            <person name="Probst A.J."/>
            <person name="Thomas B.C."/>
            <person name="Singh A."/>
            <person name="Wilkins M.J."/>
            <person name="Karaoz U."/>
            <person name="Brodie E.L."/>
            <person name="Williams K.H."/>
            <person name="Hubbard S.S."/>
            <person name="Banfield J.F."/>
        </authorList>
    </citation>
    <scope>NUCLEOTIDE SEQUENCE [LARGE SCALE GENOMIC DNA]</scope>
    <source>
        <strain evidence="3">RIFCSPLOWO2_12_FULL_64_10</strain>
    </source>
</reference>
<organism evidence="2 3">
    <name type="scientific">Handelsmanbacteria sp. (strain RIFCSPLOWO2_12_FULL_64_10)</name>
    <dbReference type="NCBI Taxonomy" id="1817868"/>
    <lineage>
        <taxon>Bacteria</taxon>
        <taxon>Candidatus Handelsmaniibacteriota</taxon>
    </lineage>
</organism>
<name>A0A1F6CXT6_HANXR</name>
<accession>A0A1F6CXT6</accession>
<dbReference type="Proteomes" id="UP000178606">
    <property type="component" value="Unassembled WGS sequence"/>
</dbReference>
<dbReference type="AlphaFoldDB" id="A0A1F6CXT6"/>
<dbReference type="EMBL" id="MFKF01000115">
    <property type="protein sequence ID" value="OGG53984.1"/>
    <property type="molecule type" value="Genomic_DNA"/>
</dbReference>
<proteinExistence type="predicted"/>